<evidence type="ECO:0000313" key="6">
    <source>
        <dbReference type="EMBL" id="WMT80846.1"/>
    </source>
</evidence>
<dbReference type="PROSITE" id="PS51930">
    <property type="entry name" value="BMC_2"/>
    <property type="match status" value="1"/>
</dbReference>
<name>A0ABY9Q0W8_9FIRM</name>
<reference evidence="6 7" key="1">
    <citation type="submission" date="2022-07" db="EMBL/GenBank/DDBJ databases">
        <title>Genome sequence of Terrisporobacter mayombei DSM6539.</title>
        <authorList>
            <person name="Boeer T."/>
            <person name="Bengelsdorf F.R."/>
            <person name="Daniel R."/>
            <person name="Poehlein A."/>
        </authorList>
    </citation>
    <scope>NUCLEOTIDE SEQUENCE [LARGE SCALE GENOMIC DNA]</scope>
    <source>
        <strain evidence="6 7">DSM 6539</strain>
    </source>
</reference>
<dbReference type="PANTHER" id="PTHR33941">
    <property type="entry name" value="PROPANEDIOL UTILIZATION PROTEIN PDUA"/>
    <property type="match status" value="1"/>
</dbReference>
<keyword evidence="7" id="KW-1185">Reference proteome</keyword>
<dbReference type="Proteomes" id="UP001235030">
    <property type="component" value="Chromosome"/>
</dbReference>
<dbReference type="EMBL" id="CP101637">
    <property type="protein sequence ID" value="WMT80846.1"/>
    <property type="molecule type" value="Genomic_DNA"/>
</dbReference>
<dbReference type="SMART" id="SM00877">
    <property type="entry name" value="BMC"/>
    <property type="match status" value="1"/>
</dbReference>
<feature type="coiled-coil region" evidence="4">
    <location>
        <begin position="124"/>
        <end position="160"/>
    </location>
</feature>
<dbReference type="InterPro" id="IPR050575">
    <property type="entry name" value="BMC_shell"/>
</dbReference>
<evidence type="ECO:0000259" key="5">
    <source>
        <dbReference type="PROSITE" id="PS51930"/>
    </source>
</evidence>
<evidence type="ECO:0000256" key="3">
    <source>
        <dbReference type="PROSITE-ProRule" id="PRU01278"/>
    </source>
</evidence>
<evidence type="ECO:0000256" key="4">
    <source>
        <dbReference type="SAM" id="Coils"/>
    </source>
</evidence>
<dbReference type="InterPro" id="IPR037233">
    <property type="entry name" value="CcmK-like_sf"/>
</dbReference>
<evidence type="ECO:0000256" key="1">
    <source>
        <dbReference type="ARBA" id="ARBA00024322"/>
    </source>
</evidence>
<accession>A0ABY9Q0W8</accession>
<proteinExistence type="inferred from homology"/>
<dbReference type="CDD" id="cd07045">
    <property type="entry name" value="BMC_CcmK_like"/>
    <property type="match status" value="1"/>
</dbReference>
<comment type="similarity">
    <text evidence="3">Belongs to the bacterial microcompartments protein family.</text>
</comment>
<keyword evidence="2" id="KW-1283">Bacterial microcompartment</keyword>
<keyword evidence="4" id="KW-0175">Coiled coil</keyword>
<dbReference type="RefSeq" id="WP_272491539.1">
    <property type="nucleotide sequence ID" value="NZ_CP101637.1"/>
</dbReference>
<sequence length="210" mass="23269">MNAIGLVEVIGYVAAIQAGDASLKSANVNLLDITKVGSGIVTLIISGDVGAVKSAVEAAENAVLQIGKLRSTHVIPRIDKSVGNILLKKEEPKINIKEEPKDLDTKIPLIKEEPIEEKLEEEKAKDLDSSLNNLNNSLDIENEKKDIKNIEIEDKEQKKEFDKEYLSKLKVKELKSLIKKLDSSFTNKDLNSLKKEELIQIIENLSKGDK</sequence>
<gene>
    <name evidence="6" type="ORF">TEMA_11680</name>
</gene>
<evidence type="ECO:0000256" key="2">
    <source>
        <dbReference type="ARBA" id="ARBA00024446"/>
    </source>
</evidence>
<dbReference type="SUPFAM" id="SSF143414">
    <property type="entry name" value="CcmK-like"/>
    <property type="match status" value="1"/>
</dbReference>
<comment type="subcellular location">
    <subcellularLocation>
        <location evidence="1">Bacterial microcompartment</location>
    </subcellularLocation>
</comment>
<dbReference type="InterPro" id="IPR000249">
    <property type="entry name" value="BMC_dom"/>
</dbReference>
<dbReference type="Gene3D" id="3.30.70.1710">
    <property type="match status" value="1"/>
</dbReference>
<dbReference type="PANTHER" id="PTHR33941:SF11">
    <property type="entry name" value="BACTERIAL MICROCOMPARTMENT SHELL PROTEIN PDUJ"/>
    <property type="match status" value="1"/>
</dbReference>
<protein>
    <recommendedName>
        <fullName evidence="5">BMC domain-containing protein</fullName>
    </recommendedName>
</protein>
<feature type="domain" description="BMC" evidence="5">
    <location>
        <begin position="3"/>
        <end position="87"/>
    </location>
</feature>
<evidence type="ECO:0000313" key="7">
    <source>
        <dbReference type="Proteomes" id="UP001235030"/>
    </source>
</evidence>
<organism evidence="6 7">
    <name type="scientific">Terrisporobacter mayombei</name>
    <dbReference type="NCBI Taxonomy" id="1541"/>
    <lineage>
        <taxon>Bacteria</taxon>
        <taxon>Bacillati</taxon>
        <taxon>Bacillota</taxon>
        <taxon>Clostridia</taxon>
        <taxon>Peptostreptococcales</taxon>
        <taxon>Peptostreptococcaceae</taxon>
        <taxon>Terrisporobacter</taxon>
    </lineage>
</organism>
<dbReference type="InterPro" id="IPR044872">
    <property type="entry name" value="CcmK/CsoS1_BMC"/>
</dbReference>
<dbReference type="Pfam" id="PF00936">
    <property type="entry name" value="BMC"/>
    <property type="match status" value="1"/>
</dbReference>